<proteinExistence type="predicted"/>
<keyword evidence="2" id="KW-1185">Reference proteome</keyword>
<dbReference type="EMBL" id="VSRR010027600">
    <property type="protein sequence ID" value="MPC68283.1"/>
    <property type="molecule type" value="Genomic_DNA"/>
</dbReference>
<reference evidence="1 2" key="1">
    <citation type="submission" date="2019-05" db="EMBL/GenBank/DDBJ databases">
        <title>Another draft genome of Portunus trituberculatus and its Hox gene families provides insights of decapod evolution.</title>
        <authorList>
            <person name="Jeong J.-H."/>
            <person name="Song I."/>
            <person name="Kim S."/>
            <person name="Choi T."/>
            <person name="Kim D."/>
            <person name="Ryu S."/>
            <person name="Kim W."/>
        </authorList>
    </citation>
    <scope>NUCLEOTIDE SEQUENCE [LARGE SCALE GENOMIC DNA]</scope>
    <source>
        <tissue evidence="1">Muscle</tissue>
    </source>
</reference>
<accession>A0A5B7HDT0</accession>
<sequence length="73" mass="8248">MSKSQREHFLVQSRQWDPSPSQYCHQHTLLCRPTLSCLTLPSPALSCPVLSCFTLYYSIMPFPAPHSPNTVAL</sequence>
<name>A0A5B7HDT0_PORTR</name>
<evidence type="ECO:0000313" key="1">
    <source>
        <dbReference type="EMBL" id="MPC68283.1"/>
    </source>
</evidence>
<organism evidence="1 2">
    <name type="scientific">Portunus trituberculatus</name>
    <name type="common">Swimming crab</name>
    <name type="synonym">Neptunus trituberculatus</name>
    <dbReference type="NCBI Taxonomy" id="210409"/>
    <lineage>
        <taxon>Eukaryota</taxon>
        <taxon>Metazoa</taxon>
        <taxon>Ecdysozoa</taxon>
        <taxon>Arthropoda</taxon>
        <taxon>Crustacea</taxon>
        <taxon>Multicrustacea</taxon>
        <taxon>Malacostraca</taxon>
        <taxon>Eumalacostraca</taxon>
        <taxon>Eucarida</taxon>
        <taxon>Decapoda</taxon>
        <taxon>Pleocyemata</taxon>
        <taxon>Brachyura</taxon>
        <taxon>Eubrachyura</taxon>
        <taxon>Portunoidea</taxon>
        <taxon>Portunidae</taxon>
        <taxon>Portuninae</taxon>
        <taxon>Portunus</taxon>
    </lineage>
</organism>
<protein>
    <submittedName>
        <fullName evidence="1">Uncharacterized protein</fullName>
    </submittedName>
</protein>
<comment type="caution">
    <text evidence="1">The sequence shown here is derived from an EMBL/GenBank/DDBJ whole genome shotgun (WGS) entry which is preliminary data.</text>
</comment>
<dbReference type="Proteomes" id="UP000324222">
    <property type="component" value="Unassembled WGS sequence"/>
</dbReference>
<dbReference type="AlphaFoldDB" id="A0A5B7HDT0"/>
<gene>
    <name evidence="1" type="ORF">E2C01_062481</name>
</gene>
<evidence type="ECO:0000313" key="2">
    <source>
        <dbReference type="Proteomes" id="UP000324222"/>
    </source>
</evidence>